<feature type="compositionally biased region" description="Basic and acidic residues" evidence="1">
    <location>
        <begin position="22"/>
        <end position="40"/>
    </location>
</feature>
<sequence length="291" mass="31865">MEGETVEAAAAAASPFLPPKTKSADTKQGRRTSERAEGKRGGFTHAAIVLTATHHEPPIALQFSPPPPHHRRRRQGEQNRGEGWSASDGCRGLGGRRAFVATAPTPRRCRHPPYIAAVELASVEEAQRRWFRRVSAVEPVPTTAADHTHRERGCAKKEPPRGWARRCGGSPPSSTITEDPSPELLGSPYATVVSPELSWGFATHSDSALFWVSAVAIVLAAGKPRCRHLCCRKQPLRVYRELPSFLSPAVKLVLPESTTGAAATWFPRVWVVETVVKVDWNRGFGCRDFDC</sequence>
<evidence type="ECO:0000313" key="2">
    <source>
        <dbReference type="EMBL" id="QHN79421.1"/>
    </source>
</evidence>
<organism evidence="2 3">
    <name type="scientific">Arachis hypogaea</name>
    <name type="common">Peanut</name>
    <dbReference type="NCBI Taxonomy" id="3818"/>
    <lineage>
        <taxon>Eukaryota</taxon>
        <taxon>Viridiplantae</taxon>
        <taxon>Streptophyta</taxon>
        <taxon>Embryophyta</taxon>
        <taxon>Tracheophyta</taxon>
        <taxon>Spermatophyta</taxon>
        <taxon>Magnoliopsida</taxon>
        <taxon>eudicotyledons</taxon>
        <taxon>Gunneridae</taxon>
        <taxon>Pentapetalae</taxon>
        <taxon>rosids</taxon>
        <taxon>fabids</taxon>
        <taxon>Fabales</taxon>
        <taxon>Fabaceae</taxon>
        <taxon>Papilionoideae</taxon>
        <taxon>50 kb inversion clade</taxon>
        <taxon>dalbergioids sensu lato</taxon>
        <taxon>Dalbergieae</taxon>
        <taxon>Pterocarpus clade</taxon>
        <taxon>Arachis</taxon>
    </lineage>
</organism>
<dbReference type="AlphaFoldDB" id="A0A6B9VFE1"/>
<dbReference type="Proteomes" id="UP000464620">
    <property type="component" value="Chromosome B09"/>
</dbReference>
<protein>
    <submittedName>
        <fullName evidence="2">Uncharacterized protein</fullName>
    </submittedName>
</protein>
<gene>
    <name evidence="2" type="ORF">DS421_19g669890</name>
</gene>
<name>A0A6B9VFE1_ARAHY</name>
<reference evidence="2 3" key="1">
    <citation type="submission" date="2020-01" db="EMBL/GenBank/DDBJ databases">
        <title>Genome sequence of Arachis hypogaea, cultivar Shitouqi.</title>
        <authorList>
            <person name="Zhuang W."/>
            <person name="Chen H."/>
            <person name="Varshney R."/>
            <person name="Wang D."/>
            <person name="Ming R."/>
        </authorList>
    </citation>
    <scope>NUCLEOTIDE SEQUENCE [LARGE SCALE GENOMIC DNA]</scope>
    <source>
        <tissue evidence="2">Young leaf</tissue>
    </source>
</reference>
<proteinExistence type="predicted"/>
<dbReference type="EMBL" id="CP031001">
    <property type="protein sequence ID" value="QHN79421.1"/>
    <property type="molecule type" value="Genomic_DNA"/>
</dbReference>
<feature type="region of interest" description="Disordered" evidence="1">
    <location>
        <begin position="142"/>
        <end position="182"/>
    </location>
</feature>
<feature type="region of interest" description="Disordered" evidence="1">
    <location>
        <begin position="1"/>
        <end position="42"/>
    </location>
</feature>
<evidence type="ECO:0000256" key="1">
    <source>
        <dbReference type="SAM" id="MobiDB-lite"/>
    </source>
</evidence>
<feature type="region of interest" description="Disordered" evidence="1">
    <location>
        <begin position="57"/>
        <end position="94"/>
    </location>
</feature>
<accession>A0A6B9VFE1</accession>
<feature type="compositionally biased region" description="Basic and acidic residues" evidence="1">
    <location>
        <begin position="146"/>
        <end position="160"/>
    </location>
</feature>
<evidence type="ECO:0000313" key="3">
    <source>
        <dbReference type="Proteomes" id="UP000464620"/>
    </source>
</evidence>